<keyword evidence="4" id="KW-0699">rRNA-binding</keyword>
<dbReference type="GO" id="GO:0022627">
    <property type="term" value="C:cytosolic small ribosomal subunit"/>
    <property type="evidence" value="ECO:0007669"/>
    <property type="project" value="TreeGrafter"/>
</dbReference>
<comment type="subunit">
    <text evidence="4">Part of the 30S ribosomal subunit. Forms a tight heterodimer with protein bS6.</text>
</comment>
<feature type="compositionally biased region" description="Basic residues" evidence="6">
    <location>
        <begin position="1"/>
        <end position="10"/>
    </location>
</feature>
<sequence>MQKKKIRKLPPVKTNDPFVKSKTVPSYKNMEALQPYLSDRGKILPKSRTGLTSKTQRYLTIAVKRARHLALLPFVVKAE</sequence>
<evidence type="ECO:0000256" key="1">
    <source>
        <dbReference type="ARBA" id="ARBA00005589"/>
    </source>
</evidence>
<keyword evidence="2 4" id="KW-0689">Ribosomal protein</keyword>
<dbReference type="PRINTS" id="PR00974">
    <property type="entry name" value="RIBOSOMALS18"/>
</dbReference>
<dbReference type="HAMAP" id="MF_00270">
    <property type="entry name" value="Ribosomal_bS18"/>
    <property type="match status" value="1"/>
</dbReference>
<dbReference type="NCBIfam" id="TIGR00165">
    <property type="entry name" value="S18"/>
    <property type="match status" value="1"/>
</dbReference>
<dbReference type="GO" id="GO:0003735">
    <property type="term" value="F:structural constituent of ribosome"/>
    <property type="evidence" value="ECO:0007669"/>
    <property type="project" value="InterPro"/>
</dbReference>
<dbReference type="GO" id="GO:0070181">
    <property type="term" value="F:small ribosomal subunit rRNA binding"/>
    <property type="evidence" value="ECO:0007669"/>
    <property type="project" value="TreeGrafter"/>
</dbReference>
<dbReference type="PANTHER" id="PTHR13479:SF40">
    <property type="entry name" value="SMALL RIBOSOMAL SUBUNIT PROTEIN BS18M"/>
    <property type="match status" value="1"/>
</dbReference>
<dbReference type="InterPro" id="IPR001648">
    <property type="entry name" value="Ribosomal_bS18"/>
</dbReference>
<gene>
    <name evidence="4 7" type="primary">rpsR</name>
    <name evidence="7" type="ORF">COX08_02455</name>
</gene>
<dbReference type="Proteomes" id="UP000229459">
    <property type="component" value="Unassembled WGS sequence"/>
</dbReference>
<proteinExistence type="inferred from homology"/>
<dbReference type="EMBL" id="PCSR01000055">
    <property type="protein sequence ID" value="PIP53175.1"/>
    <property type="molecule type" value="Genomic_DNA"/>
</dbReference>
<dbReference type="InterPro" id="IPR036870">
    <property type="entry name" value="Ribosomal_bS18_sf"/>
</dbReference>
<dbReference type="SUPFAM" id="SSF46911">
    <property type="entry name" value="Ribosomal protein S18"/>
    <property type="match status" value="1"/>
</dbReference>
<evidence type="ECO:0000256" key="6">
    <source>
        <dbReference type="SAM" id="MobiDB-lite"/>
    </source>
</evidence>
<feature type="region of interest" description="Disordered" evidence="6">
    <location>
        <begin position="1"/>
        <end position="21"/>
    </location>
</feature>
<name>A0A2H0B692_9BACT</name>
<comment type="caution">
    <text evidence="7">The sequence shown here is derived from an EMBL/GenBank/DDBJ whole genome shotgun (WGS) entry which is preliminary data.</text>
</comment>
<reference evidence="7 8" key="1">
    <citation type="submission" date="2017-09" db="EMBL/GenBank/DDBJ databases">
        <title>Depth-based differentiation of microbial function through sediment-hosted aquifers and enrichment of novel symbionts in the deep terrestrial subsurface.</title>
        <authorList>
            <person name="Probst A.J."/>
            <person name="Ladd B."/>
            <person name="Jarett J.K."/>
            <person name="Geller-Mcgrath D.E."/>
            <person name="Sieber C.M."/>
            <person name="Emerson J.B."/>
            <person name="Anantharaman K."/>
            <person name="Thomas B.C."/>
            <person name="Malmstrom R."/>
            <person name="Stieglmeier M."/>
            <person name="Klingl A."/>
            <person name="Woyke T."/>
            <person name="Ryan C.M."/>
            <person name="Banfield J.F."/>
        </authorList>
    </citation>
    <scope>NUCLEOTIDE SEQUENCE [LARGE SCALE GENOMIC DNA]</scope>
    <source>
        <strain evidence="7">CG23_combo_of_CG06-09_8_20_14_all_34_8</strain>
    </source>
</reference>
<keyword evidence="3 4" id="KW-0687">Ribonucleoprotein</keyword>
<evidence type="ECO:0000256" key="5">
    <source>
        <dbReference type="RuleBase" id="RU003910"/>
    </source>
</evidence>
<evidence type="ECO:0000313" key="8">
    <source>
        <dbReference type="Proteomes" id="UP000229459"/>
    </source>
</evidence>
<dbReference type="Gene3D" id="4.10.640.10">
    <property type="entry name" value="Ribosomal protein S18"/>
    <property type="match status" value="1"/>
</dbReference>
<dbReference type="Pfam" id="PF01084">
    <property type="entry name" value="Ribosomal_S18"/>
    <property type="match status" value="1"/>
</dbReference>
<dbReference type="AlphaFoldDB" id="A0A2H0B692"/>
<dbReference type="PANTHER" id="PTHR13479">
    <property type="entry name" value="30S RIBOSOMAL PROTEIN S18"/>
    <property type="match status" value="1"/>
</dbReference>
<evidence type="ECO:0000256" key="4">
    <source>
        <dbReference type="HAMAP-Rule" id="MF_00270"/>
    </source>
</evidence>
<keyword evidence="4" id="KW-0694">RNA-binding</keyword>
<comment type="function">
    <text evidence="4">Binds as a heterodimer with protein bS6 to the central domain of the 16S rRNA, where it helps stabilize the platform of the 30S subunit.</text>
</comment>
<dbReference type="GO" id="GO:0006412">
    <property type="term" value="P:translation"/>
    <property type="evidence" value="ECO:0007669"/>
    <property type="project" value="UniProtKB-UniRule"/>
</dbReference>
<accession>A0A2H0B692</accession>
<evidence type="ECO:0000313" key="7">
    <source>
        <dbReference type="EMBL" id="PIP53175.1"/>
    </source>
</evidence>
<evidence type="ECO:0000256" key="3">
    <source>
        <dbReference type="ARBA" id="ARBA00023274"/>
    </source>
</evidence>
<protein>
    <recommendedName>
        <fullName evidence="4">Small ribosomal subunit protein bS18</fullName>
    </recommendedName>
</protein>
<evidence type="ECO:0000256" key="2">
    <source>
        <dbReference type="ARBA" id="ARBA00022980"/>
    </source>
</evidence>
<organism evidence="7 8">
    <name type="scientific">Candidatus Beckwithbacteria bacterium CG23_combo_of_CG06-09_8_20_14_all_34_8</name>
    <dbReference type="NCBI Taxonomy" id="1974497"/>
    <lineage>
        <taxon>Bacteria</taxon>
        <taxon>Candidatus Beckwithiibacteriota</taxon>
    </lineage>
</organism>
<comment type="similarity">
    <text evidence="1 4 5">Belongs to the bacterial ribosomal protein bS18 family.</text>
</comment>